<sequence length="127" mass="13924">MAEVNLIVSAAADEGLIVVQEKNLGWTRLSNVMRQSLMMRARPQLEERNLSPLSDLNRLFLDNRDDDMGNVSQEEGPDERSEQPMTISLDDLDKGVRDEGLSIARGGGGGSVSMGDLSSLRPVLLVR</sequence>
<evidence type="ECO:0000313" key="2">
    <source>
        <dbReference type="EMBL" id="ERM98765.1"/>
    </source>
</evidence>
<accession>W1NU46</accession>
<dbReference type="EMBL" id="KI395277">
    <property type="protein sequence ID" value="ERM98765.1"/>
    <property type="molecule type" value="Genomic_DNA"/>
</dbReference>
<feature type="region of interest" description="Disordered" evidence="1">
    <location>
        <begin position="62"/>
        <end position="93"/>
    </location>
</feature>
<evidence type="ECO:0000313" key="3">
    <source>
        <dbReference type="Proteomes" id="UP000017836"/>
    </source>
</evidence>
<dbReference type="AlphaFoldDB" id="W1NU46"/>
<proteinExistence type="predicted"/>
<gene>
    <name evidence="2" type="ORF">AMTR_s00082p00143050</name>
</gene>
<dbReference type="HOGENOM" id="CLU_1940961_0_0_1"/>
<keyword evidence="3" id="KW-1185">Reference proteome</keyword>
<name>W1NU46_AMBTC</name>
<evidence type="ECO:0000256" key="1">
    <source>
        <dbReference type="SAM" id="MobiDB-lite"/>
    </source>
</evidence>
<organism evidence="2 3">
    <name type="scientific">Amborella trichopoda</name>
    <dbReference type="NCBI Taxonomy" id="13333"/>
    <lineage>
        <taxon>Eukaryota</taxon>
        <taxon>Viridiplantae</taxon>
        <taxon>Streptophyta</taxon>
        <taxon>Embryophyta</taxon>
        <taxon>Tracheophyta</taxon>
        <taxon>Spermatophyta</taxon>
        <taxon>Magnoliopsida</taxon>
        <taxon>Amborellales</taxon>
        <taxon>Amborellaceae</taxon>
        <taxon>Amborella</taxon>
    </lineage>
</organism>
<dbReference type="Proteomes" id="UP000017836">
    <property type="component" value="Unassembled WGS sequence"/>
</dbReference>
<dbReference type="Gramene" id="ERM98765">
    <property type="protein sequence ID" value="ERM98765"/>
    <property type="gene ID" value="AMTR_s00082p00143050"/>
</dbReference>
<protein>
    <submittedName>
        <fullName evidence="2">Uncharacterized protein</fullName>
    </submittedName>
</protein>
<reference evidence="2" key="1">
    <citation type="submission" date="2013-08" db="EMBL/GenBank/DDBJ databases">
        <authorList>
            <person name="Albert V.A."/>
            <person name="Barbazuk W.B."/>
            <person name="Chamala S."/>
            <person name="Chanderbali A.S."/>
            <person name="dePamphilis C.W."/>
            <person name="Der J.P."/>
            <person name="Estill J.C."/>
            <person name="Leebens-Mack J."/>
            <person name="Ma H."/>
            <person name="Palmer J.D."/>
            <person name="Rounsley S."/>
            <person name="Sankoff D."/>
            <person name="Schuster S.C."/>
            <person name="Soltis D.E."/>
            <person name="Soltis P.S."/>
            <person name="Wessler S.R."/>
            <person name="Wing R.A."/>
        </authorList>
    </citation>
    <scope>NUCLEOTIDE SEQUENCE</scope>
    <source>
        <tissue evidence="2">Leaf</tissue>
    </source>
</reference>